<dbReference type="Pfam" id="PF21986">
    <property type="entry name" value="AH_C"/>
    <property type="match status" value="1"/>
</dbReference>
<dbReference type="InterPro" id="IPR023631">
    <property type="entry name" value="Amidase_dom"/>
</dbReference>
<feature type="domain" description="Allophanate hydrolase C-terminal" evidence="2">
    <location>
        <begin position="484"/>
        <end position="610"/>
    </location>
</feature>
<dbReference type="InterPro" id="IPR036928">
    <property type="entry name" value="AS_sf"/>
</dbReference>
<accession>A0A848IMK7</accession>
<organism evidence="3 4">
    <name type="scientific">Paraburkholderia polaris</name>
    <dbReference type="NCBI Taxonomy" id="2728848"/>
    <lineage>
        <taxon>Bacteria</taxon>
        <taxon>Pseudomonadati</taxon>
        <taxon>Pseudomonadota</taxon>
        <taxon>Betaproteobacteria</taxon>
        <taxon>Burkholderiales</taxon>
        <taxon>Burkholderiaceae</taxon>
        <taxon>Paraburkholderia</taxon>
    </lineage>
</organism>
<sequence length="616" mass="65226">MVRSLLAAYAAKRLTPTEVVASALARIVEIDRPEVWILRVPTADVQARAHALEALYEEQGSAVFERMPLFGVPFAVKDNIDVAGLPTTAACEPFSYTPDTSAFAVQRLIDAGAILIGKTNLDQFATGLVGTRSPFGAVRHTEFPQRVSGGSSSGSAVAVAAGCVAFSLGTDTAGSGRVPAGFNGLVGLKPSLGLVSKRGVMPACRSLDTISVFAHDVDDAWRVFSEIARFDPLDGYSRKVPSLGLLRGAPRIGVPDHLEFFGDAAANQAFSAALDTLSTHLHLDPTPIDFQPLRQVSALLYDGPWVAERRAALGAFFETNHEAIDPVVATVIGKADRFSAADAFNGQYALADLKRHAEQLFEAIDILVVPTTPTHPLIADVQANPVELNSQLGYYTNFVNLLDLCALAVPCQRRHDGLSAGVTLIAPSGADRRLAELGARIQALFASANRPRGETAAAAEPTTRTGTAGTANLIEPLPFQEPSVTLAVVGAHLRGQPLNWQLQEAGARFVVATQTTPDYTLYALANTQPPKPGLVRVSDQQGAPIAVEVWEVPLRTFGKFVADVPAPLGIGTVQLANHLTVKGFICEPSAVSDSSGATDITSFGGWRAYLDSLNVN</sequence>
<dbReference type="Gene3D" id="3.10.490.10">
    <property type="entry name" value="Gamma-glutamyl cyclotransferase-like"/>
    <property type="match status" value="1"/>
</dbReference>
<dbReference type="InterPro" id="IPR014085">
    <property type="entry name" value="Allophanate_hydrolase"/>
</dbReference>
<dbReference type="InterPro" id="IPR053844">
    <property type="entry name" value="AH_C"/>
</dbReference>
<keyword evidence="4" id="KW-1185">Reference proteome</keyword>
<gene>
    <name evidence="3" type="primary">atzF</name>
    <name evidence="3" type="ORF">HHL24_21585</name>
</gene>
<name>A0A848IMK7_9BURK</name>
<dbReference type="EC" id="3.5.1.54" evidence="3"/>
<dbReference type="PANTHER" id="PTHR11895:SF169">
    <property type="entry name" value="GLUTAMYL-TRNA(GLN) AMIDOTRANSFERASE"/>
    <property type="match status" value="1"/>
</dbReference>
<dbReference type="GO" id="GO:0004039">
    <property type="term" value="F:allophanate hydrolase activity"/>
    <property type="evidence" value="ECO:0007669"/>
    <property type="project" value="UniProtKB-EC"/>
</dbReference>
<feature type="domain" description="Amidase" evidence="1">
    <location>
        <begin position="18"/>
        <end position="434"/>
    </location>
</feature>
<dbReference type="AlphaFoldDB" id="A0A848IMK7"/>
<dbReference type="Proteomes" id="UP000544134">
    <property type="component" value="Unassembled WGS sequence"/>
</dbReference>
<protein>
    <submittedName>
        <fullName evidence="3">Allophanate hydrolase</fullName>
        <ecNumber evidence="3">3.5.1.54</ecNumber>
    </submittedName>
</protein>
<dbReference type="NCBIfam" id="NF006043">
    <property type="entry name" value="PRK08186.1"/>
    <property type="match status" value="1"/>
</dbReference>
<comment type="caution">
    <text evidence="3">The sequence shown here is derived from an EMBL/GenBank/DDBJ whole genome shotgun (WGS) entry which is preliminary data.</text>
</comment>
<evidence type="ECO:0000313" key="4">
    <source>
        <dbReference type="Proteomes" id="UP000544134"/>
    </source>
</evidence>
<evidence type="ECO:0000313" key="3">
    <source>
        <dbReference type="EMBL" id="NMM00517.1"/>
    </source>
</evidence>
<evidence type="ECO:0000259" key="2">
    <source>
        <dbReference type="Pfam" id="PF21986"/>
    </source>
</evidence>
<keyword evidence="3" id="KW-0378">Hydrolase</keyword>
<dbReference type="Gene3D" id="1.20.58.1700">
    <property type="match status" value="1"/>
</dbReference>
<dbReference type="Pfam" id="PF01425">
    <property type="entry name" value="Amidase"/>
    <property type="match status" value="1"/>
</dbReference>
<evidence type="ECO:0000259" key="1">
    <source>
        <dbReference type="Pfam" id="PF01425"/>
    </source>
</evidence>
<dbReference type="SUPFAM" id="SSF75304">
    <property type="entry name" value="Amidase signature (AS) enzymes"/>
    <property type="match status" value="1"/>
</dbReference>
<dbReference type="EMBL" id="JABBGJ010000023">
    <property type="protein sequence ID" value="NMM00517.1"/>
    <property type="molecule type" value="Genomic_DNA"/>
</dbReference>
<dbReference type="Gene3D" id="3.90.1300.10">
    <property type="entry name" value="Amidase signature (AS) domain"/>
    <property type="match status" value="1"/>
</dbReference>
<dbReference type="NCBIfam" id="TIGR02713">
    <property type="entry name" value="allophanate_hyd"/>
    <property type="match status" value="1"/>
</dbReference>
<dbReference type="PANTHER" id="PTHR11895">
    <property type="entry name" value="TRANSAMIDASE"/>
    <property type="match status" value="1"/>
</dbReference>
<reference evidence="3 4" key="1">
    <citation type="submission" date="2020-04" db="EMBL/GenBank/DDBJ databases">
        <title>Paraburkholderia sp. RP-4-7 isolated from soil.</title>
        <authorList>
            <person name="Dahal R.H."/>
        </authorList>
    </citation>
    <scope>NUCLEOTIDE SEQUENCE [LARGE SCALE GENOMIC DNA]</scope>
    <source>
        <strain evidence="3 4">RP-4-7</strain>
    </source>
</reference>
<proteinExistence type="predicted"/>
<dbReference type="InterPro" id="IPR000120">
    <property type="entry name" value="Amidase"/>
</dbReference>
<dbReference type="RefSeq" id="WP_169487522.1">
    <property type="nucleotide sequence ID" value="NZ_JABBGJ010000023.1"/>
</dbReference>